<comment type="caution">
    <text evidence="1">The sequence shown here is derived from an EMBL/GenBank/DDBJ whole genome shotgun (WGS) entry which is preliminary data.</text>
</comment>
<evidence type="ECO:0000313" key="1">
    <source>
        <dbReference type="EMBL" id="NMM99393.1"/>
    </source>
</evidence>
<accession>A0A7Y0HY54</accession>
<gene>
    <name evidence="1" type="ORF">G1C97_2353</name>
</gene>
<keyword evidence="2" id="KW-1185">Reference proteome</keyword>
<reference evidence="1 2" key="1">
    <citation type="submission" date="2020-02" db="EMBL/GenBank/DDBJ databases">
        <title>Characterization of phylogenetic diversity of novel bifidobacterial species isolated in Czech ZOOs.</title>
        <authorList>
            <person name="Lugli G.A."/>
            <person name="Vera N.B."/>
            <person name="Ventura M."/>
        </authorList>
    </citation>
    <scope>NUCLEOTIDE SEQUENCE [LARGE SCALE GENOMIC DNA]</scope>
    <source>
        <strain evidence="1 2">DSM 109959</strain>
    </source>
</reference>
<organism evidence="1 2">
    <name type="scientific">Bifidobacterium olomucense</name>
    <dbReference type="NCBI Taxonomy" id="2675324"/>
    <lineage>
        <taxon>Bacteria</taxon>
        <taxon>Bacillati</taxon>
        <taxon>Actinomycetota</taxon>
        <taxon>Actinomycetes</taxon>
        <taxon>Bifidobacteriales</taxon>
        <taxon>Bifidobacteriaceae</taxon>
        <taxon>Bifidobacterium</taxon>
    </lineage>
</organism>
<sequence>VSALTFNGGRRDNGADGDNKGYGAFGRLGMRRDSQKRERSVVYFTASADYDHSNPNMSSREWSSYLRLLVPYGADTTAEMCVTAPNSRIGGVYANVSQNYTNLYSQNADGWVGVQANIGKGYLHLGGYLGRVTGRGTFQSTHWKIVSGGTLGPNGNLLQSSFTFPPAKYGKYYAVANADVDFGSISIHVNKTGNASSVGVIGFNAGGSAYTGDIYCNVIAWLTE</sequence>
<dbReference type="EMBL" id="JAAIIG010000028">
    <property type="protein sequence ID" value="NMM99393.1"/>
    <property type="molecule type" value="Genomic_DNA"/>
</dbReference>
<feature type="non-terminal residue" evidence="1">
    <location>
        <position position="1"/>
    </location>
</feature>
<protein>
    <submittedName>
        <fullName evidence="1">Phage minor structural protein</fullName>
    </submittedName>
</protein>
<evidence type="ECO:0000313" key="2">
    <source>
        <dbReference type="Proteomes" id="UP000543419"/>
    </source>
</evidence>
<dbReference type="AlphaFoldDB" id="A0A7Y0HY54"/>
<proteinExistence type="predicted"/>
<name>A0A7Y0HY54_9BIFI</name>
<dbReference type="Proteomes" id="UP000543419">
    <property type="component" value="Unassembled WGS sequence"/>
</dbReference>